<protein>
    <submittedName>
        <fullName evidence="2">Uncharacterized protein</fullName>
    </submittedName>
</protein>
<keyword evidence="3" id="KW-1185">Reference proteome</keyword>
<organism evidence="2 3">
    <name type="scientific">Trichogramma brassicae</name>
    <dbReference type="NCBI Taxonomy" id="86971"/>
    <lineage>
        <taxon>Eukaryota</taxon>
        <taxon>Metazoa</taxon>
        <taxon>Ecdysozoa</taxon>
        <taxon>Arthropoda</taxon>
        <taxon>Hexapoda</taxon>
        <taxon>Insecta</taxon>
        <taxon>Pterygota</taxon>
        <taxon>Neoptera</taxon>
        <taxon>Endopterygota</taxon>
        <taxon>Hymenoptera</taxon>
        <taxon>Apocrita</taxon>
        <taxon>Proctotrupomorpha</taxon>
        <taxon>Chalcidoidea</taxon>
        <taxon>Trichogrammatidae</taxon>
        <taxon>Trichogramma</taxon>
    </lineage>
</organism>
<accession>A0A6H5IA12</accession>
<name>A0A6H5IA12_9HYME</name>
<feature type="region of interest" description="Disordered" evidence="1">
    <location>
        <begin position="39"/>
        <end position="69"/>
    </location>
</feature>
<dbReference type="EMBL" id="CADCXV010000714">
    <property type="protein sequence ID" value="CAB0033551.1"/>
    <property type="molecule type" value="Genomic_DNA"/>
</dbReference>
<dbReference type="Proteomes" id="UP000479190">
    <property type="component" value="Unassembled WGS sequence"/>
</dbReference>
<evidence type="ECO:0000256" key="1">
    <source>
        <dbReference type="SAM" id="MobiDB-lite"/>
    </source>
</evidence>
<dbReference type="AlphaFoldDB" id="A0A6H5IA12"/>
<proteinExistence type="predicted"/>
<evidence type="ECO:0000313" key="3">
    <source>
        <dbReference type="Proteomes" id="UP000479190"/>
    </source>
</evidence>
<sequence>MIGTTITHSDRDETLDLVAYAVDRSKSFCRRQDVCSQAHTRTRAHSATRRAGFTSQRENSGGECADGTTLDTESMSGLILIKPLLTLPSGSV</sequence>
<gene>
    <name evidence="2" type="ORF">TBRA_LOCUS5452</name>
</gene>
<evidence type="ECO:0000313" key="2">
    <source>
        <dbReference type="EMBL" id="CAB0033551.1"/>
    </source>
</evidence>
<reference evidence="2 3" key="1">
    <citation type="submission" date="2020-02" db="EMBL/GenBank/DDBJ databases">
        <authorList>
            <person name="Ferguson B K."/>
        </authorList>
    </citation>
    <scope>NUCLEOTIDE SEQUENCE [LARGE SCALE GENOMIC DNA]</scope>
</reference>